<sequence length="33" mass="2984">MGAAVLEEGGGGGGGLAVEAETVGVGGRDVRGV</sequence>
<proteinExistence type="predicted"/>
<accession>A2Q4C4</accession>
<dbReference type="AlphaFoldDB" id="A2Q4C4"/>
<name>A2Q4C4_MEDTR</name>
<reference evidence="1" key="2">
    <citation type="submission" date="2007-03" db="EMBL/GenBank/DDBJ databases">
        <authorList>
            <consortium name="The International Medicago Genome Annotation Group"/>
        </authorList>
    </citation>
    <scope>NUCLEOTIDE SEQUENCE</scope>
</reference>
<gene>
    <name evidence="1" type="ORF">MtrDRAFT_AC157472g31v2</name>
</gene>
<dbReference type="EMBL" id="AC157472">
    <property type="protein sequence ID" value="ABN08474.1"/>
    <property type="molecule type" value="Genomic_DNA"/>
</dbReference>
<organism evidence="1">
    <name type="scientific">Medicago truncatula</name>
    <name type="common">Barrel medic</name>
    <name type="synonym">Medicago tribuloides</name>
    <dbReference type="NCBI Taxonomy" id="3880"/>
    <lineage>
        <taxon>Eukaryota</taxon>
        <taxon>Viridiplantae</taxon>
        <taxon>Streptophyta</taxon>
        <taxon>Embryophyta</taxon>
        <taxon>Tracheophyta</taxon>
        <taxon>Spermatophyta</taxon>
        <taxon>Magnoliopsida</taxon>
        <taxon>eudicotyledons</taxon>
        <taxon>Gunneridae</taxon>
        <taxon>Pentapetalae</taxon>
        <taxon>rosids</taxon>
        <taxon>fabids</taxon>
        <taxon>Fabales</taxon>
        <taxon>Fabaceae</taxon>
        <taxon>Papilionoideae</taxon>
        <taxon>50 kb inversion clade</taxon>
        <taxon>NPAAA clade</taxon>
        <taxon>Hologalegina</taxon>
        <taxon>IRL clade</taxon>
        <taxon>Trifolieae</taxon>
        <taxon>Medicago</taxon>
    </lineage>
</organism>
<reference evidence="1" key="1">
    <citation type="submission" date="2005-03" db="EMBL/GenBank/DDBJ databases">
        <authorList>
            <person name="Town C.D."/>
        </authorList>
    </citation>
    <scope>NUCLEOTIDE SEQUENCE</scope>
</reference>
<evidence type="ECO:0000313" key="1">
    <source>
        <dbReference type="EMBL" id="ABN08474.1"/>
    </source>
</evidence>
<protein>
    <submittedName>
        <fullName evidence="1">Uncharacterized protein</fullName>
    </submittedName>
</protein>